<dbReference type="FunFam" id="3.40.50.150:FF:000370">
    <property type="entry name" value="Si:ch211-93g23.2"/>
    <property type="match status" value="1"/>
</dbReference>
<dbReference type="GO" id="GO:0032259">
    <property type="term" value="P:methylation"/>
    <property type="evidence" value="ECO:0007669"/>
    <property type="project" value="UniProtKB-KW"/>
</dbReference>
<dbReference type="GO" id="GO:0008757">
    <property type="term" value="F:S-adenosylmethionine-dependent methyltransferase activity"/>
    <property type="evidence" value="ECO:0007669"/>
    <property type="project" value="InterPro"/>
</dbReference>
<reference evidence="5" key="1">
    <citation type="journal article" date="2023" name="DNA Res.">
        <title>Chromosome-level genome assembly of Phrynocephalus forsythii using third-generation DNA sequencing and Hi-C analysis.</title>
        <authorList>
            <person name="Qi Y."/>
            <person name="Zhao W."/>
            <person name="Zhao Y."/>
            <person name="Niu C."/>
            <person name="Cao S."/>
            <person name="Zhang Y."/>
        </authorList>
    </citation>
    <scope>NUCLEOTIDE SEQUENCE</scope>
    <source>
        <tissue evidence="5">Muscle</tissue>
    </source>
</reference>
<sequence>MATRLFEGKDHALFYRKYRFSPQEPLKKVIFSYLDEKVSSFQLAVDVGCGSGQCTHLLAPRFAKVIGTDISEAQIEEANRAPHPPNVSFLAAPAEKMPVEDHSVDLVTAFTAAHWFDLPSFMTEVERALKPAGCVILTSNTLDMTLHYGDCSEKLTQIFTEFQQQLLAYSDSKVQRVTDDYEQIFNALPFRDKKRITDIIDKVPMTVAELMGYIQSFSMYQTFRKAQPEAATSRLQDVERRILETMGVSSLETQLEFWNRQVCVLGCRSS</sequence>
<protein>
    <recommendedName>
        <fullName evidence="4">Methyltransferase type 11 domain-containing protein</fullName>
    </recommendedName>
</protein>
<feature type="domain" description="Methyltransferase type 11" evidence="4">
    <location>
        <begin position="45"/>
        <end position="136"/>
    </location>
</feature>
<comment type="caution">
    <text evidence="5">The sequence shown here is derived from an EMBL/GenBank/DDBJ whole genome shotgun (WGS) entry which is preliminary data.</text>
</comment>
<gene>
    <name evidence="5" type="ORF">JRQ81_008191</name>
</gene>
<evidence type="ECO:0000256" key="2">
    <source>
        <dbReference type="ARBA" id="ARBA00022603"/>
    </source>
</evidence>
<dbReference type="Pfam" id="PF08241">
    <property type="entry name" value="Methyltransf_11"/>
    <property type="match status" value="1"/>
</dbReference>
<organism evidence="5 6">
    <name type="scientific">Phrynocephalus forsythii</name>
    <dbReference type="NCBI Taxonomy" id="171643"/>
    <lineage>
        <taxon>Eukaryota</taxon>
        <taxon>Metazoa</taxon>
        <taxon>Chordata</taxon>
        <taxon>Craniata</taxon>
        <taxon>Vertebrata</taxon>
        <taxon>Euteleostomi</taxon>
        <taxon>Lepidosauria</taxon>
        <taxon>Squamata</taxon>
        <taxon>Bifurcata</taxon>
        <taxon>Unidentata</taxon>
        <taxon>Episquamata</taxon>
        <taxon>Toxicofera</taxon>
        <taxon>Iguania</taxon>
        <taxon>Acrodonta</taxon>
        <taxon>Agamidae</taxon>
        <taxon>Agaminae</taxon>
        <taxon>Phrynocephalus</taxon>
    </lineage>
</organism>
<keyword evidence="6" id="KW-1185">Reference proteome</keyword>
<comment type="similarity">
    <text evidence="1">Belongs to the methyltransferase superfamily.</text>
</comment>
<evidence type="ECO:0000256" key="1">
    <source>
        <dbReference type="ARBA" id="ARBA00008361"/>
    </source>
</evidence>
<dbReference type="AlphaFoldDB" id="A0A9Q0XDH0"/>
<dbReference type="CDD" id="cd02440">
    <property type="entry name" value="AdoMet_MTases"/>
    <property type="match status" value="1"/>
</dbReference>
<dbReference type="Proteomes" id="UP001142489">
    <property type="component" value="Unassembled WGS sequence"/>
</dbReference>
<evidence type="ECO:0000256" key="3">
    <source>
        <dbReference type="ARBA" id="ARBA00022679"/>
    </source>
</evidence>
<dbReference type="InterPro" id="IPR029063">
    <property type="entry name" value="SAM-dependent_MTases_sf"/>
</dbReference>
<evidence type="ECO:0000313" key="6">
    <source>
        <dbReference type="Proteomes" id="UP001142489"/>
    </source>
</evidence>
<accession>A0A9Q0XDH0</accession>
<proteinExistence type="inferred from homology"/>
<dbReference type="PANTHER" id="PTHR44942">
    <property type="entry name" value="METHYLTRANSF_11 DOMAIN-CONTAINING PROTEIN"/>
    <property type="match status" value="1"/>
</dbReference>
<evidence type="ECO:0000259" key="4">
    <source>
        <dbReference type="Pfam" id="PF08241"/>
    </source>
</evidence>
<name>A0A9Q0XDH0_9SAUR</name>
<dbReference type="SUPFAM" id="SSF53335">
    <property type="entry name" value="S-adenosyl-L-methionine-dependent methyltransferases"/>
    <property type="match status" value="1"/>
</dbReference>
<evidence type="ECO:0000313" key="5">
    <source>
        <dbReference type="EMBL" id="KAJ7308914.1"/>
    </source>
</evidence>
<dbReference type="Gene3D" id="3.40.50.150">
    <property type="entry name" value="Vaccinia Virus protein VP39"/>
    <property type="match status" value="1"/>
</dbReference>
<dbReference type="OrthoDB" id="506498at2759"/>
<dbReference type="InterPro" id="IPR051052">
    <property type="entry name" value="Diverse_substrate_MTase"/>
</dbReference>
<dbReference type="PANTHER" id="PTHR44942:SF4">
    <property type="entry name" value="METHYLTRANSFERASE TYPE 11 DOMAIN-CONTAINING PROTEIN"/>
    <property type="match status" value="1"/>
</dbReference>
<keyword evidence="3" id="KW-0808">Transferase</keyword>
<dbReference type="InterPro" id="IPR013216">
    <property type="entry name" value="Methyltransf_11"/>
</dbReference>
<dbReference type="EMBL" id="JAPFRF010000017">
    <property type="protein sequence ID" value="KAJ7308914.1"/>
    <property type="molecule type" value="Genomic_DNA"/>
</dbReference>
<keyword evidence="2" id="KW-0489">Methyltransferase</keyword>